<dbReference type="OrthoDB" id="8443793at2"/>
<reference evidence="1 2" key="1">
    <citation type="submission" date="2014-03" db="EMBL/GenBank/DDBJ databases">
        <title>Bradyrhizobium valentinum sp. nov., isolated from effective nodules of Lupinus mariae-josephae, a lupine endemic of basic-lime soils in Eastern Spain.</title>
        <authorList>
            <person name="Duran D."/>
            <person name="Rey L."/>
            <person name="Navarro A."/>
            <person name="Busquets A."/>
            <person name="Imperial J."/>
            <person name="Ruiz-Argueso T."/>
        </authorList>
    </citation>
    <scope>NUCLEOTIDE SEQUENCE [LARGE SCALE GENOMIC DNA]</scope>
    <source>
        <strain evidence="1 2">LmjM3</strain>
    </source>
</reference>
<name>A0A0R3KIK9_9BRAD</name>
<dbReference type="Pfam" id="PF02620">
    <property type="entry name" value="YceD"/>
    <property type="match status" value="1"/>
</dbReference>
<dbReference type="EMBL" id="LLXX01000033">
    <property type="protein sequence ID" value="KRR11814.1"/>
    <property type="molecule type" value="Genomic_DNA"/>
</dbReference>
<dbReference type="InterPro" id="IPR003772">
    <property type="entry name" value="YceD"/>
</dbReference>
<dbReference type="Proteomes" id="UP000051913">
    <property type="component" value="Unassembled WGS sequence"/>
</dbReference>
<evidence type="ECO:0000313" key="2">
    <source>
        <dbReference type="Proteomes" id="UP000051913"/>
    </source>
</evidence>
<dbReference type="STRING" id="1518501.CQ10_32285"/>
<protein>
    <submittedName>
        <fullName evidence="1">Phosphodiesterase</fullName>
    </submittedName>
</protein>
<proteinExistence type="predicted"/>
<dbReference type="AlphaFoldDB" id="A0A0R3KIK9"/>
<accession>A0A0R3KIK9</accession>
<comment type="caution">
    <text evidence="1">The sequence shown here is derived from an EMBL/GenBank/DDBJ whole genome shotgun (WGS) entry which is preliminary data.</text>
</comment>
<evidence type="ECO:0000313" key="1">
    <source>
        <dbReference type="EMBL" id="KRR11814.1"/>
    </source>
</evidence>
<sequence length="195" mass="21104">MSKNDATEKLDPWRVPVAVAQISETGLHRDIEADQAIRNVVAETGGLREVLSVQASLDVTPESGGRFHVMGHVRARIGQTCVVTLEEIENDIEEPIDLIFAPPEQIPQMAALVDEAGESDEETPDPPEPIENGMIDLGRVATDALYLAVDPYPRKPGAVFEPMVEAADPEDHPFAALRALKAAPKKSGTRKPKGK</sequence>
<dbReference type="RefSeq" id="WP_057849410.1">
    <property type="nucleotide sequence ID" value="NZ_LLXX01000033.1"/>
</dbReference>
<organism evidence="1 2">
    <name type="scientific">Bradyrhizobium valentinum</name>
    <dbReference type="NCBI Taxonomy" id="1518501"/>
    <lineage>
        <taxon>Bacteria</taxon>
        <taxon>Pseudomonadati</taxon>
        <taxon>Pseudomonadota</taxon>
        <taxon>Alphaproteobacteria</taxon>
        <taxon>Hyphomicrobiales</taxon>
        <taxon>Nitrobacteraceae</taxon>
        <taxon>Bradyrhizobium</taxon>
    </lineage>
</organism>
<keyword evidence="2" id="KW-1185">Reference proteome</keyword>
<gene>
    <name evidence="1" type="ORF">CP49_06425</name>
</gene>